<dbReference type="Proteomes" id="UP000670092">
    <property type="component" value="Unassembled WGS sequence"/>
</dbReference>
<name>A0A8H7YEE9_AJECA</name>
<sequence length="67" mass="7777">MRLLAIRSLLRVALISRIWAREPQVRMLQKSRKPQLPQRMSNEAQLEKAKMCCGGNSENESERSKHS</sequence>
<evidence type="ECO:0000313" key="4">
    <source>
        <dbReference type="Proteomes" id="UP000670092"/>
    </source>
</evidence>
<organism evidence="3 4">
    <name type="scientific">Ajellomyces capsulatus</name>
    <name type="common">Darling's disease fungus</name>
    <name type="synonym">Histoplasma capsulatum</name>
    <dbReference type="NCBI Taxonomy" id="5037"/>
    <lineage>
        <taxon>Eukaryota</taxon>
        <taxon>Fungi</taxon>
        <taxon>Dikarya</taxon>
        <taxon>Ascomycota</taxon>
        <taxon>Pezizomycotina</taxon>
        <taxon>Eurotiomycetes</taxon>
        <taxon>Eurotiomycetidae</taxon>
        <taxon>Onygenales</taxon>
        <taxon>Ajellomycetaceae</taxon>
        <taxon>Histoplasma</taxon>
    </lineage>
</organism>
<dbReference type="VEuPathDB" id="FungiDB:I7I52_08007"/>
<protein>
    <recommendedName>
        <fullName evidence="5">Secreted protein</fullName>
    </recommendedName>
</protein>
<proteinExistence type="predicted"/>
<evidence type="ECO:0008006" key="5">
    <source>
        <dbReference type="Google" id="ProtNLM"/>
    </source>
</evidence>
<reference evidence="3 4" key="1">
    <citation type="submission" date="2021-01" db="EMBL/GenBank/DDBJ databases">
        <title>Chromosome-level genome assembly of a human fungal pathogen reveals clustering of transcriptionally co-regulated genes.</title>
        <authorList>
            <person name="Voorhies M."/>
            <person name="Cohen S."/>
            <person name="Shea T.P."/>
            <person name="Petrus S."/>
            <person name="Munoz J.F."/>
            <person name="Poplawski S."/>
            <person name="Goldman W.E."/>
            <person name="Michael T."/>
            <person name="Cuomo C.A."/>
            <person name="Sil A."/>
            <person name="Beyhan S."/>
        </authorList>
    </citation>
    <scope>NUCLEOTIDE SEQUENCE [LARGE SCALE GENOMIC DNA]</scope>
    <source>
        <strain evidence="3 4">G184AR</strain>
    </source>
</reference>
<feature type="region of interest" description="Disordered" evidence="1">
    <location>
        <begin position="30"/>
        <end position="67"/>
    </location>
</feature>
<feature type="chain" id="PRO_5034852682" description="Secreted protein" evidence="2">
    <location>
        <begin position="21"/>
        <end position="67"/>
    </location>
</feature>
<comment type="caution">
    <text evidence="3">The sequence shown here is derived from an EMBL/GenBank/DDBJ whole genome shotgun (WGS) entry which is preliminary data.</text>
</comment>
<evidence type="ECO:0000256" key="1">
    <source>
        <dbReference type="SAM" id="MobiDB-lite"/>
    </source>
</evidence>
<evidence type="ECO:0000256" key="2">
    <source>
        <dbReference type="SAM" id="SignalP"/>
    </source>
</evidence>
<gene>
    <name evidence="3" type="ORF">I7I52_08007</name>
</gene>
<evidence type="ECO:0000313" key="3">
    <source>
        <dbReference type="EMBL" id="KAG5290860.1"/>
    </source>
</evidence>
<dbReference type="EMBL" id="JAEVHI010000005">
    <property type="protein sequence ID" value="KAG5290860.1"/>
    <property type="molecule type" value="Genomic_DNA"/>
</dbReference>
<dbReference type="AlphaFoldDB" id="A0A8H7YEE9"/>
<feature type="signal peptide" evidence="2">
    <location>
        <begin position="1"/>
        <end position="20"/>
    </location>
</feature>
<accession>A0A8H7YEE9</accession>
<keyword evidence="2" id="KW-0732">Signal</keyword>